<evidence type="ECO:0000256" key="1">
    <source>
        <dbReference type="ARBA" id="ARBA00022737"/>
    </source>
</evidence>
<comment type="caution">
    <text evidence="2">The sequence shown here is derived from an EMBL/GenBank/DDBJ whole genome shotgun (WGS) entry which is preliminary data.</text>
</comment>
<dbReference type="Proteomes" id="UP001230188">
    <property type="component" value="Unassembled WGS sequence"/>
</dbReference>
<dbReference type="SMART" id="SM00698">
    <property type="entry name" value="MORN"/>
    <property type="match status" value="4"/>
</dbReference>
<protein>
    <submittedName>
        <fullName evidence="2">Uncharacterized protein</fullName>
    </submittedName>
</protein>
<evidence type="ECO:0000313" key="2">
    <source>
        <dbReference type="EMBL" id="KAJ8599051.1"/>
    </source>
</evidence>
<dbReference type="Gene3D" id="2.20.110.10">
    <property type="entry name" value="Histone H3 K4-specific methyltransferase SET7/9 N-terminal domain"/>
    <property type="match status" value="1"/>
</dbReference>
<dbReference type="PANTHER" id="PTHR23084">
    <property type="entry name" value="PHOSPHATIDYLINOSITOL-4-PHOSPHATE 5-KINASE RELATED"/>
    <property type="match status" value="1"/>
</dbReference>
<dbReference type="Pfam" id="PF02493">
    <property type="entry name" value="MORN"/>
    <property type="match status" value="4"/>
</dbReference>
<keyword evidence="1" id="KW-0677">Repeat</keyword>
<feature type="non-terminal residue" evidence="2">
    <location>
        <position position="171"/>
    </location>
</feature>
<reference evidence="2" key="1">
    <citation type="submission" date="2023-01" db="EMBL/GenBank/DDBJ databases">
        <title>Metagenome sequencing of chrysophaentin producing Chrysophaeum taylorii.</title>
        <authorList>
            <person name="Davison J."/>
            <person name="Bewley C."/>
        </authorList>
    </citation>
    <scope>NUCLEOTIDE SEQUENCE</scope>
    <source>
        <strain evidence="2">NIES-1699</strain>
    </source>
</reference>
<dbReference type="EMBL" id="JAQMWT010000593">
    <property type="protein sequence ID" value="KAJ8599051.1"/>
    <property type="molecule type" value="Genomic_DNA"/>
</dbReference>
<dbReference type="SUPFAM" id="SSF82185">
    <property type="entry name" value="Histone H3 K4-specific methyltransferase SET7/9 N-terminal domain"/>
    <property type="match status" value="1"/>
</dbReference>
<dbReference type="InterPro" id="IPR003409">
    <property type="entry name" value="MORN"/>
</dbReference>
<gene>
    <name evidence="2" type="ORF">CTAYLR_009820</name>
</gene>
<dbReference type="AlphaFoldDB" id="A0AAD7U6B5"/>
<proteinExistence type="predicted"/>
<dbReference type="PANTHER" id="PTHR23084:SF263">
    <property type="entry name" value="MORN REPEAT-CONTAINING PROTEIN 1"/>
    <property type="match status" value="1"/>
</dbReference>
<organism evidence="2 3">
    <name type="scientific">Chrysophaeum taylorii</name>
    <dbReference type="NCBI Taxonomy" id="2483200"/>
    <lineage>
        <taxon>Eukaryota</taxon>
        <taxon>Sar</taxon>
        <taxon>Stramenopiles</taxon>
        <taxon>Ochrophyta</taxon>
        <taxon>Pelagophyceae</taxon>
        <taxon>Pelagomonadales</taxon>
        <taxon>Pelagomonadaceae</taxon>
        <taxon>Chrysophaeum</taxon>
    </lineage>
</organism>
<keyword evidence="3" id="KW-1185">Reference proteome</keyword>
<name>A0AAD7U6B5_9STRA</name>
<accession>A0AAD7U6B5</accession>
<evidence type="ECO:0000313" key="3">
    <source>
        <dbReference type="Proteomes" id="UP001230188"/>
    </source>
</evidence>
<sequence length="171" mass="19580">MADEESAYKVEYLDLPDDSTEEKTFVWVARAGKAKVTYDSGAIYEGEFNDEKQKHGAGTFTWMAQGEEDDEPNVKAVYEGHYRDGKRSGEGKMTFPNGDYYHGEWKDNKMHGIGMYKYKKTDDIYSGNYCDGEKDGPGIYEFGKDQSRLDGIWEKGEFRSGERQFKDAGNY</sequence>